<organism evidence="2 3">
    <name type="scientific">Taxus chinensis</name>
    <name type="common">Chinese yew</name>
    <name type="synonym">Taxus wallichiana var. chinensis</name>
    <dbReference type="NCBI Taxonomy" id="29808"/>
    <lineage>
        <taxon>Eukaryota</taxon>
        <taxon>Viridiplantae</taxon>
        <taxon>Streptophyta</taxon>
        <taxon>Embryophyta</taxon>
        <taxon>Tracheophyta</taxon>
        <taxon>Spermatophyta</taxon>
        <taxon>Pinopsida</taxon>
        <taxon>Pinidae</taxon>
        <taxon>Conifers II</taxon>
        <taxon>Cupressales</taxon>
        <taxon>Taxaceae</taxon>
        <taxon>Taxus</taxon>
    </lineage>
</organism>
<dbReference type="AlphaFoldDB" id="A0AA38LCB8"/>
<dbReference type="Proteomes" id="UP000824469">
    <property type="component" value="Unassembled WGS sequence"/>
</dbReference>
<feature type="region of interest" description="Disordered" evidence="1">
    <location>
        <begin position="1"/>
        <end position="24"/>
    </location>
</feature>
<evidence type="ECO:0000313" key="3">
    <source>
        <dbReference type="Proteomes" id="UP000824469"/>
    </source>
</evidence>
<evidence type="ECO:0000313" key="2">
    <source>
        <dbReference type="EMBL" id="KAH9319803.1"/>
    </source>
</evidence>
<accession>A0AA38LCB8</accession>
<proteinExistence type="predicted"/>
<comment type="caution">
    <text evidence="2">The sequence shown here is derived from an EMBL/GenBank/DDBJ whole genome shotgun (WGS) entry which is preliminary data.</text>
</comment>
<feature type="non-terminal residue" evidence="2">
    <location>
        <position position="52"/>
    </location>
</feature>
<evidence type="ECO:0000256" key="1">
    <source>
        <dbReference type="SAM" id="MobiDB-lite"/>
    </source>
</evidence>
<sequence length="52" mass="5978">FGTSGTKVRDQDADRRKTVWRRSQSISGEPAVRSRIFVPAVWDIWDKSTRGN</sequence>
<gene>
    <name evidence="2" type="ORF">KI387_021572</name>
</gene>
<dbReference type="EMBL" id="JAHRHJ020000004">
    <property type="protein sequence ID" value="KAH9319803.1"/>
    <property type="molecule type" value="Genomic_DNA"/>
</dbReference>
<keyword evidence="3" id="KW-1185">Reference proteome</keyword>
<feature type="non-terminal residue" evidence="2">
    <location>
        <position position="1"/>
    </location>
</feature>
<reference evidence="2 3" key="1">
    <citation type="journal article" date="2021" name="Nat. Plants">
        <title>The Taxus genome provides insights into paclitaxel biosynthesis.</title>
        <authorList>
            <person name="Xiong X."/>
            <person name="Gou J."/>
            <person name="Liao Q."/>
            <person name="Li Y."/>
            <person name="Zhou Q."/>
            <person name="Bi G."/>
            <person name="Li C."/>
            <person name="Du R."/>
            <person name="Wang X."/>
            <person name="Sun T."/>
            <person name="Guo L."/>
            <person name="Liang H."/>
            <person name="Lu P."/>
            <person name="Wu Y."/>
            <person name="Zhang Z."/>
            <person name="Ro D.K."/>
            <person name="Shang Y."/>
            <person name="Huang S."/>
            <person name="Yan J."/>
        </authorList>
    </citation>
    <scope>NUCLEOTIDE SEQUENCE [LARGE SCALE GENOMIC DNA]</scope>
    <source>
        <strain evidence="2">Ta-2019</strain>
    </source>
</reference>
<name>A0AA38LCB8_TAXCH</name>
<protein>
    <submittedName>
        <fullName evidence="2">Uncharacterized protein</fullName>
    </submittedName>
</protein>
<feature type="compositionally biased region" description="Basic and acidic residues" evidence="1">
    <location>
        <begin position="7"/>
        <end position="17"/>
    </location>
</feature>